<name>A0AA37STB8_9BACT</name>
<organism evidence="3 4">
    <name type="scientific">Portibacter lacus</name>
    <dbReference type="NCBI Taxonomy" id="1099794"/>
    <lineage>
        <taxon>Bacteria</taxon>
        <taxon>Pseudomonadati</taxon>
        <taxon>Bacteroidota</taxon>
        <taxon>Saprospiria</taxon>
        <taxon>Saprospirales</taxon>
        <taxon>Haliscomenobacteraceae</taxon>
        <taxon>Portibacter</taxon>
    </lineage>
</organism>
<dbReference type="InterPro" id="IPR026341">
    <property type="entry name" value="T9SS_type_B"/>
</dbReference>
<dbReference type="InterPro" id="IPR013783">
    <property type="entry name" value="Ig-like_fold"/>
</dbReference>
<dbReference type="Gene3D" id="2.60.40.10">
    <property type="entry name" value="Immunoglobulins"/>
    <property type="match status" value="1"/>
</dbReference>
<dbReference type="Proteomes" id="UP001156666">
    <property type="component" value="Unassembled WGS sequence"/>
</dbReference>
<protein>
    <recommendedName>
        <fullName evidence="2">PKD domain-containing protein</fullName>
    </recommendedName>
</protein>
<dbReference type="SUPFAM" id="SSF49299">
    <property type="entry name" value="PKD domain"/>
    <property type="match status" value="1"/>
</dbReference>
<dbReference type="PROSITE" id="PS50093">
    <property type="entry name" value="PKD"/>
    <property type="match status" value="1"/>
</dbReference>
<evidence type="ECO:0000259" key="2">
    <source>
        <dbReference type="PROSITE" id="PS50093"/>
    </source>
</evidence>
<proteinExistence type="predicted"/>
<dbReference type="EMBL" id="BSOH01000014">
    <property type="protein sequence ID" value="GLR17645.1"/>
    <property type="molecule type" value="Genomic_DNA"/>
</dbReference>
<keyword evidence="1" id="KW-0732">Signal</keyword>
<dbReference type="RefSeq" id="WP_235291314.1">
    <property type="nucleotide sequence ID" value="NZ_BSOH01000014.1"/>
</dbReference>
<comment type="caution">
    <text evidence="3">The sequence shown here is derived from an EMBL/GenBank/DDBJ whole genome shotgun (WGS) entry which is preliminary data.</text>
</comment>
<reference evidence="3" key="2">
    <citation type="submission" date="2023-01" db="EMBL/GenBank/DDBJ databases">
        <title>Draft genome sequence of Portibacter lacus strain NBRC 108769.</title>
        <authorList>
            <person name="Sun Q."/>
            <person name="Mori K."/>
        </authorList>
    </citation>
    <scope>NUCLEOTIDE SEQUENCE</scope>
    <source>
        <strain evidence="3">NBRC 108769</strain>
    </source>
</reference>
<dbReference type="InterPro" id="IPR035986">
    <property type="entry name" value="PKD_dom_sf"/>
</dbReference>
<reference evidence="3" key="1">
    <citation type="journal article" date="2014" name="Int. J. Syst. Evol. Microbiol.">
        <title>Complete genome sequence of Corynebacterium casei LMG S-19264T (=DSM 44701T), isolated from a smear-ripened cheese.</title>
        <authorList>
            <consortium name="US DOE Joint Genome Institute (JGI-PGF)"/>
            <person name="Walter F."/>
            <person name="Albersmeier A."/>
            <person name="Kalinowski J."/>
            <person name="Ruckert C."/>
        </authorList>
    </citation>
    <scope>NUCLEOTIDE SEQUENCE</scope>
    <source>
        <strain evidence="3">NBRC 108769</strain>
    </source>
</reference>
<feature type="domain" description="PKD" evidence="2">
    <location>
        <begin position="369"/>
        <end position="418"/>
    </location>
</feature>
<keyword evidence="4" id="KW-1185">Reference proteome</keyword>
<evidence type="ECO:0000313" key="3">
    <source>
        <dbReference type="EMBL" id="GLR17645.1"/>
    </source>
</evidence>
<accession>A0AA37STB8</accession>
<dbReference type="NCBIfam" id="TIGR04131">
    <property type="entry name" value="Bac_Flav_CTERM"/>
    <property type="match status" value="1"/>
</dbReference>
<dbReference type="InterPro" id="IPR000601">
    <property type="entry name" value="PKD_dom"/>
</dbReference>
<evidence type="ECO:0000313" key="4">
    <source>
        <dbReference type="Proteomes" id="UP001156666"/>
    </source>
</evidence>
<sequence>MKKGSLVIVVFFMSMYLLQGQSTNVDCASAFEIVDPSNYCSGDTEFSSEDVGSSGLTVPACWGDVYNDLWFTFVARSVSINISVDGTFQEDNLEDVKIVLLKGDDCGNITETGACIEDGRGAHLNQIFFDGLSIGERYYIVVDSRRNAGDGVFKICTQGYNSPVVPGKDCGTAAILCNKEPFVVQYVEGEGLDGSEADDACLLVGENNSSWFKFRCAVAGSLTFEISPTLKFDDYDFALYELTNGLENCEKTLLRCVASDGGEDSSTGQVTSCGATTGLDLTSVDLEEDSNCEIGEDGFAQFINMEVGKSYVLIINNFSDSDSGFNIEFGGTGEFEGPQADFQVAIDECGSGLIIEDESFDNVSNITDYEWDFGQGATPEEGTGPGPFNISYDEYGSKSITLKITTELGCQVYVTKDVDLIACGYLDSLTLELDSIGHIGCGGAADGYLAVSPSAACEPFEYNIDGGPFQPTAIFENLTLGDHTIGIRSIGGACMKDTTFTIIEGADFTVDAGEDIVLTDPLEVVDLSAITDAMGDVTVTWSPEDLGLSCSDGSTNCLNPSIRLPIDLFEITYTVTVTDANGCSASDEINISVDLCSSSSLGISIDSIRSVTCSGLSTGYIAVSGTDGVPDYEYNINDEGYTSNPVFEDLPSGSYFIVVRDAFNCEFGTVVDITEVPDFNIDAGDDISLSFPGNPATPLVTTDAVGINEIIWEPSEFVICADGSTNCLNPTITVTETTDFNVTITDENGCVKSDMITIFVPDVCTSSDLAVQIDSIRDDYCNGALGSYVSVSGLGGFPDYQYNIDNGSFSDDSIFENLAPGDYVIGIQDRFNCVQNLTLTINSIPGFIANAGDDVTINGSEPFDTLSGSHNGIGNVTVSWSPPNGIMCPDGTLNCLSPQINPEITTTYTMTVFDELGCSAIDEVRVIVVENTDIYMPNIFSPNDDGVNDYFSILSDPTIVESIEKLVIFDRWGNMVYSGSNLLPNDETGGWDGSVNGVLAEQGVYTWFAEIRYISRPDGDPVTVSGDLTLLR</sequence>
<dbReference type="AlphaFoldDB" id="A0AA37STB8"/>
<dbReference type="Pfam" id="PF13585">
    <property type="entry name" value="CHU_C"/>
    <property type="match status" value="1"/>
</dbReference>
<feature type="signal peptide" evidence="1">
    <location>
        <begin position="1"/>
        <end position="19"/>
    </location>
</feature>
<gene>
    <name evidence="3" type="ORF">GCM10007940_22600</name>
</gene>
<evidence type="ECO:0000256" key="1">
    <source>
        <dbReference type="SAM" id="SignalP"/>
    </source>
</evidence>
<feature type="chain" id="PRO_5041358865" description="PKD domain-containing protein" evidence="1">
    <location>
        <begin position="20"/>
        <end position="1032"/>
    </location>
</feature>